<sequence>MNSTVHNPLRITFTGVDESADREAMWDLWSQYPIEWAFLFSPSQQGQGRYPSISFIADTIQRYQMDYAAHLSGGHSADVIAGRPFAHGAILAPWFKRVQINTSEKDLKIWQIANWANQRGLHLILKCSGAFPSDLSASWLFDQSAGRGNGQAAWPKPLPDVFCGYAGDLSPENVARTVSEIGAGTTNYWLEFEAGIRNGEDGFSVDRCRSVCEALYGREFVKPYGRKAALLQEAA</sequence>
<gene>
    <name evidence="1" type="ORF">RJN63_11840</name>
</gene>
<reference evidence="1" key="1">
    <citation type="submission" date="2023-02" db="EMBL/GenBank/DDBJ databases">
        <title>Description of Herbaspirillum huttiense subsp. nephrolepsisexaltata and Herbaspirillum huttiense subsp. lycopersicon.</title>
        <authorList>
            <person name="Poudel M."/>
            <person name="Sharma A."/>
            <person name="Goss E."/>
            <person name="Tapia J.H."/>
            <person name="Harmon C.M."/>
            <person name="Jones J.B."/>
        </authorList>
    </citation>
    <scope>NUCLEOTIDE SEQUENCE</scope>
    <source>
        <strain evidence="1">NC40101</strain>
    </source>
</reference>
<organism evidence="1">
    <name type="scientific">Herbaspirillum huttiense subsp. nephrolepidis</name>
    <dbReference type="NCBI Taxonomy" id="3075126"/>
    <lineage>
        <taxon>Bacteria</taxon>
        <taxon>Pseudomonadati</taxon>
        <taxon>Pseudomonadota</taxon>
        <taxon>Betaproteobacteria</taxon>
        <taxon>Burkholderiales</taxon>
        <taxon>Oxalobacteraceae</taxon>
        <taxon>Herbaspirillum</taxon>
    </lineage>
</organism>
<name>A0AAE4GAD4_9BURK</name>
<evidence type="ECO:0000313" key="1">
    <source>
        <dbReference type="EMBL" id="MDT0337524.1"/>
    </source>
</evidence>
<comment type="caution">
    <text evidence="1">The sequence shown here is derived from an EMBL/GenBank/DDBJ whole genome shotgun (WGS) entry which is preliminary data.</text>
</comment>
<proteinExistence type="predicted"/>
<dbReference type="EMBL" id="JAVRAA010000005">
    <property type="protein sequence ID" value="MDT0337524.1"/>
    <property type="molecule type" value="Genomic_DNA"/>
</dbReference>
<accession>A0AAE4GAD4</accession>
<protein>
    <submittedName>
        <fullName evidence="1">Uncharacterized protein</fullName>
    </submittedName>
</protein>
<dbReference type="AlphaFoldDB" id="A0AAE4GAD4"/>
<dbReference type="RefSeq" id="WP_284076992.1">
    <property type="nucleotide sequence ID" value="NZ_JAVLSM010000007.1"/>
</dbReference>